<dbReference type="Proteomes" id="UP000838412">
    <property type="component" value="Chromosome 15"/>
</dbReference>
<organism evidence="6 7">
    <name type="scientific">Branchiostoma lanceolatum</name>
    <name type="common">Common lancelet</name>
    <name type="synonym">Amphioxus lanceolatum</name>
    <dbReference type="NCBI Taxonomy" id="7740"/>
    <lineage>
        <taxon>Eukaryota</taxon>
        <taxon>Metazoa</taxon>
        <taxon>Chordata</taxon>
        <taxon>Cephalochordata</taxon>
        <taxon>Leptocardii</taxon>
        <taxon>Amphioxiformes</taxon>
        <taxon>Branchiostomatidae</taxon>
        <taxon>Branchiostoma</taxon>
    </lineage>
</organism>
<dbReference type="PANTHER" id="PTHR11571:SF224">
    <property type="entry name" value="HEMATOPOIETIC PROSTAGLANDIN D SYNTHASE"/>
    <property type="match status" value="1"/>
</dbReference>
<protein>
    <recommendedName>
        <fullName evidence="1">glutathione transferase</fullName>
        <ecNumber evidence="1">2.5.1.18</ecNumber>
    </recommendedName>
</protein>
<dbReference type="InterPro" id="IPR010987">
    <property type="entry name" value="Glutathione-S-Trfase_C-like"/>
</dbReference>
<comment type="catalytic activity">
    <reaction evidence="3">
        <text>RX + glutathione = an S-substituted glutathione + a halide anion + H(+)</text>
        <dbReference type="Rhea" id="RHEA:16437"/>
        <dbReference type="ChEBI" id="CHEBI:15378"/>
        <dbReference type="ChEBI" id="CHEBI:16042"/>
        <dbReference type="ChEBI" id="CHEBI:17792"/>
        <dbReference type="ChEBI" id="CHEBI:57925"/>
        <dbReference type="ChEBI" id="CHEBI:90779"/>
        <dbReference type="EC" id="2.5.1.18"/>
    </reaction>
</comment>
<dbReference type="SFLD" id="SFLDG01205">
    <property type="entry name" value="AMPS.1"/>
    <property type="match status" value="1"/>
</dbReference>
<dbReference type="GO" id="GO:0006749">
    <property type="term" value="P:glutathione metabolic process"/>
    <property type="evidence" value="ECO:0007669"/>
    <property type="project" value="TreeGrafter"/>
</dbReference>
<dbReference type="EMBL" id="OV696700">
    <property type="protein sequence ID" value="CAH1247069.1"/>
    <property type="molecule type" value="Genomic_DNA"/>
</dbReference>
<dbReference type="FunFam" id="1.20.1050.130:FF:000015">
    <property type="entry name" value="Uncharacterized protein"/>
    <property type="match status" value="1"/>
</dbReference>
<dbReference type="CDD" id="cd03192">
    <property type="entry name" value="GST_C_Sigma_like"/>
    <property type="match status" value="1"/>
</dbReference>
<dbReference type="CDD" id="cd03039">
    <property type="entry name" value="GST_N_Sigma_like"/>
    <property type="match status" value="1"/>
</dbReference>
<dbReference type="SFLD" id="SFLDS00019">
    <property type="entry name" value="Glutathione_Transferase_(cytos"/>
    <property type="match status" value="1"/>
</dbReference>
<dbReference type="Pfam" id="PF14497">
    <property type="entry name" value="GST_C_3"/>
    <property type="match status" value="1"/>
</dbReference>
<dbReference type="Pfam" id="PF02798">
    <property type="entry name" value="GST_N"/>
    <property type="match status" value="1"/>
</dbReference>
<dbReference type="Gene3D" id="1.20.1050.130">
    <property type="match status" value="1"/>
</dbReference>
<reference evidence="6" key="1">
    <citation type="submission" date="2022-01" db="EMBL/GenBank/DDBJ databases">
        <authorList>
            <person name="Braso-Vives M."/>
        </authorList>
    </citation>
    <scope>NUCLEOTIDE SEQUENCE</scope>
</reference>
<evidence type="ECO:0000259" key="5">
    <source>
        <dbReference type="PROSITE" id="PS50405"/>
    </source>
</evidence>
<evidence type="ECO:0000256" key="3">
    <source>
        <dbReference type="ARBA" id="ARBA00047960"/>
    </source>
</evidence>
<dbReference type="InterPro" id="IPR050213">
    <property type="entry name" value="GST_superfamily"/>
</dbReference>
<dbReference type="GO" id="GO:0004364">
    <property type="term" value="F:glutathione transferase activity"/>
    <property type="evidence" value="ECO:0007669"/>
    <property type="project" value="UniProtKB-EC"/>
</dbReference>
<keyword evidence="7" id="KW-1185">Reference proteome</keyword>
<evidence type="ECO:0000259" key="4">
    <source>
        <dbReference type="PROSITE" id="PS50404"/>
    </source>
</evidence>
<dbReference type="SUPFAM" id="SSF47616">
    <property type="entry name" value="GST C-terminal domain-like"/>
    <property type="match status" value="1"/>
</dbReference>
<sequence>MAPKYKLTYFDARGRGEPTRLIFAAAGVEFEDKRLTFEEWPAIKPTTPMGGLPLLEVDGVTLCQSLAIARFAARDVGLAGKSNLEQAQADMFVDEISELLPKMAGLFFEKDEAAKAEKQKEVEELIVKTYTILEKLSGSAGYLVGNRLLWCDLIFFNIASNVENLKPGTVQNYPKLAKSYENVKLNSRIAAYLAKRKETPF</sequence>
<evidence type="ECO:0000256" key="1">
    <source>
        <dbReference type="ARBA" id="ARBA00012452"/>
    </source>
</evidence>
<name>A0A8J9Z4X5_BRALA</name>
<evidence type="ECO:0000256" key="2">
    <source>
        <dbReference type="ARBA" id="ARBA00022679"/>
    </source>
</evidence>
<dbReference type="PROSITE" id="PS50405">
    <property type="entry name" value="GST_CTER"/>
    <property type="match status" value="1"/>
</dbReference>
<proteinExistence type="predicted"/>
<dbReference type="SFLD" id="SFLDG00363">
    <property type="entry name" value="AMPS_(cytGST):_Alpha-__Mu-__Pi"/>
    <property type="match status" value="1"/>
</dbReference>
<evidence type="ECO:0000313" key="6">
    <source>
        <dbReference type="EMBL" id="CAH1247069.1"/>
    </source>
</evidence>
<evidence type="ECO:0000313" key="7">
    <source>
        <dbReference type="Proteomes" id="UP000838412"/>
    </source>
</evidence>
<dbReference type="InterPro" id="IPR040079">
    <property type="entry name" value="Glutathione_S-Trfase"/>
</dbReference>
<dbReference type="InterPro" id="IPR036249">
    <property type="entry name" value="Thioredoxin-like_sf"/>
</dbReference>
<dbReference type="InterPro" id="IPR036282">
    <property type="entry name" value="Glutathione-S-Trfase_C_sf"/>
</dbReference>
<dbReference type="OrthoDB" id="414243at2759"/>
<dbReference type="AlphaFoldDB" id="A0A8J9Z4X5"/>
<dbReference type="FunFam" id="3.40.30.10:FF:000035">
    <property type="entry name" value="hematopoietic prostaglandin D synthase"/>
    <property type="match status" value="1"/>
</dbReference>
<gene>
    <name evidence="6" type="primary">HPGDS</name>
    <name evidence="6" type="ORF">BLAG_LOCUS8856</name>
</gene>
<dbReference type="InterPro" id="IPR004045">
    <property type="entry name" value="Glutathione_S-Trfase_N"/>
</dbReference>
<dbReference type="SUPFAM" id="SSF52833">
    <property type="entry name" value="Thioredoxin-like"/>
    <property type="match status" value="1"/>
</dbReference>
<dbReference type="InterPro" id="IPR004046">
    <property type="entry name" value="GST_C"/>
</dbReference>
<dbReference type="PANTHER" id="PTHR11571">
    <property type="entry name" value="GLUTATHIONE S-TRANSFERASE"/>
    <property type="match status" value="1"/>
</dbReference>
<dbReference type="PROSITE" id="PS50404">
    <property type="entry name" value="GST_NTER"/>
    <property type="match status" value="1"/>
</dbReference>
<dbReference type="FunFam" id="1.20.1050.10:FF:000030">
    <property type="entry name" value="Glutathione S-transferase S1"/>
    <property type="match status" value="1"/>
</dbReference>
<dbReference type="EC" id="2.5.1.18" evidence="1"/>
<accession>A0A8J9Z4X5</accession>
<feature type="domain" description="GST N-terminal" evidence="4">
    <location>
        <begin position="3"/>
        <end position="80"/>
    </location>
</feature>
<feature type="domain" description="GST C-terminal" evidence="5">
    <location>
        <begin position="82"/>
        <end position="201"/>
    </location>
</feature>
<keyword evidence="2" id="KW-0808">Transferase</keyword>